<keyword evidence="3" id="KW-1185">Reference proteome</keyword>
<feature type="transmembrane region" description="Helical" evidence="1">
    <location>
        <begin position="98"/>
        <end position="120"/>
    </location>
</feature>
<dbReference type="STRING" id="1227490.C479_10635"/>
<feature type="transmembrane region" description="Helical" evidence="1">
    <location>
        <begin position="12"/>
        <end position="32"/>
    </location>
</feature>
<keyword evidence="1" id="KW-0812">Transmembrane</keyword>
<feature type="transmembrane region" description="Helical" evidence="1">
    <location>
        <begin position="74"/>
        <end position="92"/>
    </location>
</feature>
<protein>
    <submittedName>
        <fullName evidence="2">Uncharacterized protein</fullName>
    </submittedName>
</protein>
<evidence type="ECO:0000313" key="3">
    <source>
        <dbReference type="Proteomes" id="UP000011560"/>
    </source>
</evidence>
<dbReference type="RefSeq" id="WP_007702035.1">
    <property type="nucleotide sequence ID" value="NZ_AOIQ01000017.1"/>
</dbReference>
<evidence type="ECO:0000256" key="1">
    <source>
        <dbReference type="SAM" id="Phobius"/>
    </source>
</evidence>
<sequence>MVTSVRSRLFSEFALVVLSGLVLVAFGSGLVIETSVTVNSLPPVVFGLCGVYGLAIGGSMHIDALHHAFDRAQPLIIGLTVFFGNLLLFDVFADGIQLLPAASLAIGLGVLTGTLGVATLRST</sequence>
<dbReference type="Proteomes" id="UP000011560">
    <property type="component" value="Unassembled WGS sequence"/>
</dbReference>
<keyword evidence="1" id="KW-0472">Membrane</keyword>
<name>M0BEE9_9EURY</name>
<dbReference type="AlphaFoldDB" id="M0BEE9"/>
<keyword evidence="1" id="KW-1133">Transmembrane helix</keyword>
<organism evidence="2 3">
    <name type="scientific">Halovivax asiaticus JCM 14624</name>
    <dbReference type="NCBI Taxonomy" id="1227490"/>
    <lineage>
        <taxon>Archaea</taxon>
        <taxon>Methanobacteriati</taxon>
        <taxon>Methanobacteriota</taxon>
        <taxon>Stenosarchaea group</taxon>
        <taxon>Halobacteria</taxon>
        <taxon>Halobacteriales</taxon>
        <taxon>Natrialbaceae</taxon>
        <taxon>Halovivax</taxon>
    </lineage>
</organism>
<gene>
    <name evidence="2" type="ORF">C479_10635</name>
</gene>
<proteinExistence type="predicted"/>
<dbReference type="EMBL" id="AOIQ01000017">
    <property type="protein sequence ID" value="ELZ09271.1"/>
    <property type="molecule type" value="Genomic_DNA"/>
</dbReference>
<evidence type="ECO:0000313" key="2">
    <source>
        <dbReference type="EMBL" id="ELZ09271.1"/>
    </source>
</evidence>
<accession>M0BEE9</accession>
<reference evidence="2 3" key="1">
    <citation type="journal article" date="2014" name="PLoS Genet.">
        <title>Phylogenetically driven sequencing of extremely halophilic archaea reveals strategies for static and dynamic osmo-response.</title>
        <authorList>
            <person name="Becker E.A."/>
            <person name="Seitzer P.M."/>
            <person name="Tritt A."/>
            <person name="Larsen D."/>
            <person name="Krusor M."/>
            <person name="Yao A.I."/>
            <person name="Wu D."/>
            <person name="Madern D."/>
            <person name="Eisen J.A."/>
            <person name="Darling A.E."/>
            <person name="Facciotti M.T."/>
        </authorList>
    </citation>
    <scope>NUCLEOTIDE SEQUENCE [LARGE SCALE GENOMIC DNA]</scope>
    <source>
        <strain evidence="2 3">JCM 14624</strain>
    </source>
</reference>
<feature type="transmembrane region" description="Helical" evidence="1">
    <location>
        <begin position="44"/>
        <end position="62"/>
    </location>
</feature>
<comment type="caution">
    <text evidence="2">The sequence shown here is derived from an EMBL/GenBank/DDBJ whole genome shotgun (WGS) entry which is preliminary data.</text>
</comment>